<name>A0A9Q0F0P8_9TELE</name>
<dbReference type="InterPro" id="IPR038834">
    <property type="entry name" value="CCDC175"/>
</dbReference>
<accession>A0A9Q0F0P8</accession>
<sequence length="729" mass="83605">MASCLVPDFPAVMMALEHLGELDKQLKEEKVPFSPEASHHIKEISAAVTKLEASRRSVHEQLEVETIENGKMRHQIHKIRDKISQDIMADVDEARKLNAKEIEELRGDLDSISELHKTIVNRQEELITQNALLYPEREQVKTEHQGDTAAFNHQMSIKLSRQVQLQQTLTKVEELKTCIAAVERDKAALECNMAPERETFGVTKNRLLGEVEQAAKRTLQQMQENARKKKKLDKIVIQLLDKDDRLAELTHRRAQLELAVERLTVSRGQHEQQLRDATRSQRDAVRQTERSERELRELRQRYQTTARRLQQDLVLVDRDLDEGKAAGGVHRESLVDAAESFKARRREEDEARALHLGVSLRLERSTLRLEERLVSITKHRAEAREMEEEIGRLLETNVLNGALFREGQEKLHRRLEVELKNVEGVEEEMGQLARLLQEAKREQEAYVAKATAKISSAQRRYGELCQEEVTLGRSLSSNEEEDSLTGQVTRAGLEFVQMESGYCEVMERLARDTQHFQRESEAKKRELEQAEATLREAEARYSQEESTLQRLERLIARLEEEKSQLELSTEDLCQNTGILLRPRGEMKAELEATQAHHRALLVSQASALRVVEVGIRNSGQNLEQVSMENGRMRLSILRMRDDIVGARKDEERHRKRIVALGEEESALFEHVMQAWREDLVATREGRAASQPLLEALGGVSGQLEKRSVRLESVAARVHQQLLHISEIGH</sequence>
<comment type="caution">
    <text evidence="3">The sequence shown here is derived from an EMBL/GenBank/DDBJ whole genome shotgun (WGS) entry which is preliminary data.</text>
</comment>
<organism evidence="3 4">
    <name type="scientific">Muraenolepis orangiensis</name>
    <name type="common">Patagonian moray cod</name>
    <dbReference type="NCBI Taxonomy" id="630683"/>
    <lineage>
        <taxon>Eukaryota</taxon>
        <taxon>Metazoa</taxon>
        <taxon>Chordata</taxon>
        <taxon>Craniata</taxon>
        <taxon>Vertebrata</taxon>
        <taxon>Euteleostomi</taxon>
        <taxon>Actinopterygii</taxon>
        <taxon>Neopterygii</taxon>
        <taxon>Teleostei</taxon>
        <taxon>Neoteleostei</taxon>
        <taxon>Acanthomorphata</taxon>
        <taxon>Zeiogadaria</taxon>
        <taxon>Gadariae</taxon>
        <taxon>Gadiformes</taxon>
        <taxon>Muraenolepidoidei</taxon>
        <taxon>Muraenolepididae</taxon>
        <taxon>Muraenolepis</taxon>
    </lineage>
</organism>
<evidence type="ECO:0000256" key="1">
    <source>
        <dbReference type="SAM" id="Coils"/>
    </source>
</evidence>
<evidence type="ECO:0000313" key="3">
    <source>
        <dbReference type="EMBL" id="KAJ3614792.1"/>
    </source>
</evidence>
<dbReference type="PANTHER" id="PTHR35347">
    <property type="entry name" value="COILED-COIL DOMAIN-CONTAINING PROTEIN 175"/>
    <property type="match status" value="1"/>
</dbReference>
<evidence type="ECO:0000256" key="2">
    <source>
        <dbReference type="SAM" id="MobiDB-lite"/>
    </source>
</evidence>
<keyword evidence="1" id="KW-0175">Coiled coil</keyword>
<dbReference type="PANTHER" id="PTHR35347:SF1">
    <property type="entry name" value="COILED-COIL DOMAIN-CONTAINING PROTEIN 175"/>
    <property type="match status" value="1"/>
</dbReference>
<dbReference type="AlphaFoldDB" id="A0A9Q0F0P8"/>
<dbReference type="Proteomes" id="UP001148018">
    <property type="component" value="Unassembled WGS sequence"/>
</dbReference>
<dbReference type="EMBL" id="JANIIK010000034">
    <property type="protein sequence ID" value="KAJ3614792.1"/>
    <property type="molecule type" value="Genomic_DNA"/>
</dbReference>
<reference evidence="3" key="1">
    <citation type="submission" date="2022-07" db="EMBL/GenBank/DDBJ databases">
        <title>Chromosome-level genome of Muraenolepis orangiensis.</title>
        <authorList>
            <person name="Kim J."/>
        </authorList>
    </citation>
    <scope>NUCLEOTIDE SEQUENCE</scope>
    <source>
        <strain evidence="3">KU_S4_2022</strain>
        <tissue evidence="3">Muscle</tissue>
    </source>
</reference>
<dbReference type="OrthoDB" id="10031759at2759"/>
<feature type="coiled-coil region" evidence="1">
    <location>
        <begin position="376"/>
        <end position="445"/>
    </location>
</feature>
<feature type="compositionally biased region" description="Basic and acidic residues" evidence="2">
    <location>
        <begin position="268"/>
        <end position="292"/>
    </location>
</feature>
<keyword evidence="4" id="KW-1185">Reference proteome</keyword>
<evidence type="ECO:0000313" key="4">
    <source>
        <dbReference type="Proteomes" id="UP001148018"/>
    </source>
</evidence>
<gene>
    <name evidence="3" type="ORF">NHX12_018362</name>
</gene>
<feature type="coiled-coil region" evidence="1">
    <location>
        <begin position="513"/>
        <end position="575"/>
    </location>
</feature>
<protein>
    <submittedName>
        <fullName evidence="3">Uncharacterized protein</fullName>
    </submittedName>
</protein>
<feature type="region of interest" description="Disordered" evidence="2">
    <location>
        <begin position="267"/>
        <end position="292"/>
    </location>
</feature>
<proteinExistence type="predicted"/>